<dbReference type="InterPro" id="IPR019594">
    <property type="entry name" value="Glu/Gly-bd"/>
</dbReference>
<dbReference type="Proteomes" id="UP000594262">
    <property type="component" value="Unplaced"/>
</dbReference>
<dbReference type="OrthoDB" id="5958792at2759"/>
<evidence type="ECO:0000259" key="16">
    <source>
        <dbReference type="SMART" id="SM00918"/>
    </source>
</evidence>
<dbReference type="AlphaFoldDB" id="A0A7M6DQL5"/>
<keyword evidence="9" id="KW-0675">Receptor</keyword>
<keyword evidence="8 14" id="KW-0472">Membrane</keyword>
<dbReference type="InterPro" id="IPR001320">
    <property type="entry name" value="Iontro_rcpt_C"/>
</dbReference>
<evidence type="ECO:0000256" key="14">
    <source>
        <dbReference type="SAM" id="Phobius"/>
    </source>
</evidence>
<feature type="binding site" evidence="13">
    <location>
        <position position="355"/>
    </location>
    <ligand>
        <name>L-glutamate</name>
        <dbReference type="ChEBI" id="CHEBI:29985"/>
    </ligand>
</feature>
<dbReference type="InterPro" id="IPR015683">
    <property type="entry name" value="Ionotropic_Glu_rcpt"/>
</dbReference>
<dbReference type="PRINTS" id="PR00177">
    <property type="entry name" value="NMDARECEPTOR"/>
</dbReference>
<evidence type="ECO:0000256" key="1">
    <source>
        <dbReference type="ARBA" id="ARBA00004651"/>
    </source>
</evidence>
<dbReference type="GO" id="GO:0038023">
    <property type="term" value="F:signaling receptor activity"/>
    <property type="evidence" value="ECO:0007669"/>
    <property type="project" value="InterPro"/>
</dbReference>
<evidence type="ECO:0000256" key="6">
    <source>
        <dbReference type="ARBA" id="ARBA00023054"/>
    </source>
</evidence>
<evidence type="ECO:0000256" key="3">
    <source>
        <dbReference type="ARBA" id="ARBA00022475"/>
    </source>
</evidence>
<evidence type="ECO:0000313" key="18">
    <source>
        <dbReference type="Proteomes" id="UP000594262"/>
    </source>
</evidence>
<name>A0A7M6DQL5_9CNID</name>
<feature type="transmembrane region" description="Helical" evidence="14">
    <location>
        <begin position="7"/>
        <end position="24"/>
    </location>
</feature>
<comment type="subcellular location">
    <subcellularLocation>
        <location evidence="1">Cell membrane</location>
        <topology evidence="1">Multi-pass membrane protein</topology>
    </subcellularLocation>
</comment>
<dbReference type="SMART" id="SM00079">
    <property type="entry name" value="PBPe"/>
    <property type="match status" value="1"/>
</dbReference>
<evidence type="ECO:0000256" key="13">
    <source>
        <dbReference type="PIRSR" id="PIRSR601508-1"/>
    </source>
</evidence>
<feature type="domain" description="Ionotropic glutamate receptor L-glutamate and glycine-binding" evidence="16">
    <location>
        <begin position="284"/>
        <end position="344"/>
    </location>
</feature>
<feature type="binding site" evidence="13">
    <location>
        <position position="360"/>
    </location>
    <ligand>
        <name>L-glutamate</name>
        <dbReference type="ChEBI" id="CHEBI:29985"/>
    </ligand>
</feature>
<dbReference type="Pfam" id="PF00060">
    <property type="entry name" value="Lig_chan"/>
    <property type="match status" value="1"/>
</dbReference>
<feature type="transmembrane region" description="Helical" evidence="14">
    <location>
        <begin position="464"/>
        <end position="483"/>
    </location>
</feature>
<keyword evidence="7" id="KW-0406">Ion transport</keyword>
<evidence type="ECO:0000313" key="17">
    <source>
        <dbReference type="EnsemblMetazoa" id="CLYHEMP022400.1"/>
    </source>
</evidence>
<dbReference type="GO" id="GO:0043226">
    <property type="term" value="C:organelle"/>
    <property type="evidence" value="ECO:0007669"/>
    <property type="project" value="UniProtKB-ARBA"/>
</dbReference>
<dbReference type="Pfam" id="PF10613">
    <property type="entry name" value="Lig_chan-Glu_bd"/>
    <property type="match status" value="1"/>
</dbReference>
<organism evidence="17 18">
    <name type="scientific">Clytia hemisphaerica</name>
    <dbReference type="NCBI Taxonomy" id="252671"/>
    <lineage>
        <taxon>Eukaryota</taxon>
        <taxon>Metazoa</taxon>
        <taxon>Cnidaria</taxon>
        <taxon>Hydrozoa</taxon>
        <taxon>Hydroidolina</taxon>
        <taxon>Leptothecata</taxon>
        <taxon>Obeliida</taxon>
        <taxon>Clytiidae</taxon>
        <taxon>Clytia</taxon>
    </lineage>
</organism>
<keyword evidence="3" id="KW-1003">Cell membrane</keyword>
<keyword evidence="18" id="KW-1185">Reference proteome</keyword>
<evidence type="ECO:0000256" key="11">
    <source>
        <dbReference type="ARBA" id="ARBA00023286"/>
    </source>
</evidence>
<evidence type="ECO:0000256" key="7">
    <source>
        <dbReference type="ARBA" id="ARBA00023065"/>
    </source>
</evidence>
<dbReference type="FunFam" id="3.40.190.10:FF:000078">
    <property type="entry name" value="glutamate receptor ionotropic, NMDA 3B"/>
    <property type="match status" value="1"/>
</dbReference>
<dbReference type="GO" id="GO:0015276">
    <property type="term" value="F:ligand-gated monoatomic ion channel activity"/>
    <property type="evidence" value="ECO:0007669"/>
    <property type="project" value="InterPro"/>
</dbReference>
<keyword evidence="11" id="KW-1071">Ligand-gated ion channel</keyword>
<evidence type="ECO:0000256" key="9">
    <source>
        <dbReference type="ARBA" id="ARBA00023170"/>
    </source>
</evidence>
<keyword evidence="6" id="KW-0175">Coiled coil</keyword>
<evidence type="ECO:0000256" key="4">
    <source>
        <dbReference type="ARBA" id="ARBA00022692"/>
    </source>
</evidence>
<evidence type="ECO:0000256" key="10">
    <source>
        <dbReference type="ARBA" id="ARBA00023180"/>
    </source>
</evidence>
<feature type="domain" description="Ionotropic glutamate receptor C-terminal" evidence="15">
    <location>
        <begin position="284"/>
        <end position="640"/>
    </location>
</feature>
<proteinExistence type="predicted"/>
<dbReference type="Gene3D" id="3.40.190.10">
    <property type="entry name" value="Periplasmic binding protein-like II"/>
    <property type="match status" value="2"/>
</dbReference>
<evidence type="ECO:0000259" key="15">
    <source>
        <dbReference type="SMART" id="SM00079"/>
    </source>
</evidence>
<feature type="binding site" evidence="13">
    <location>
        <position position="569"/>
    </location>
    <ligand>
        <name>L-glutamate</name>
        <dbReference type="ChEBI" id="CHEBI:29985"/>
    </ligand>
</feature>
<keyword evidence="10" id="KW-0325">Glycoprotein</keyword>
<feature type="transmembrane region" description="Helical" evidence="14">
    <location>
        <begin position="653"/>
        <end position="676"/>
    </location>
</feature>
<keyword evidence="5 14" id="KW-1133">Transmembrane helix</keyword>
<keyword evidence="2" id="KW-0813">Transport</keyword>
<dbReference type="PANTHER" id="PTHR18966">
    <property type="entry name" value="IONOTROPIC GLUTAMATE RECEPTOR"/>
    <property type="match status" value="1"/>
</dbReference>
<keyword evidence="4 14" id="KW-0812">Transmembrane</keyword>
<dbReference type="SUPFAM" id="SSF53850">
    <property type="entry name" value="Periplasmic binding protein-like II"/>
    <property type="match status" value="1"/>
</dbReference>
<protein>
    <submittedName>
        <fullName evidence="17">Uncharacterized protein</fullName>
    </submittedName>
</protein>
<dbReference type="SMART" id="SM00918">
    <property type="entry name" value="Lig_chan-Glu_bd"/>
    <property type="match status" value="1"/>
</dbReference>
<dbReference type="EnsemblMetazoa" id="CLYHEMT022400.1">
    <property type="protein sequence ID" value="CLYHEMP022400.1"/>
    <property type="gene ID" value="CLYHEMG022400"/>
</dbReference>
<evidence type="ECO:0000256" key="12">
    <source>
        <dbReference type="ARBA" id="ARBA00023303"/>
    </source>
</evidence>
<keyword evidence="12" id="KW-0407">Ion channel</keyword>
<evidence type="ECO:0000256" key="8">
    <source>
        <dbReference type="ARBA" id="ARBA00023136"/>
    </source>
</evidence>
<feature type="transmembrane region" description="Helical" evidence="14">
    <location>
        <begin position="401"/>
        <end position="419"/>
    </location>
</feature>
<accession>A0A7M6DQL5</accession>
<sequence length="730" mass="83917">MMPVTRNLYFVLYIYCLTTTPIIMNDELNPKSLWNVLREESNGTLDDLNHNLQQTLSYGHNKHKEKLVQVEYHHSIITRLVKEYADEYGNTVVLTYGKCHPESPFLGMLIARFEIDTLVACTRITTGMYPFFPERRTRYEEFVVLLPGDILRLYLESLSDETMYDSRRSNKLLLIGGISFKEFEDFENRYPVFNMEYLKVKVTQKVAIGLMEIVRTTIPSKLDSKTEFISSMRPNNMIQNIDTMKTKKLKAVRVVTVFFAPFVLETPMFKQKCGIAVECQIPDRQDNGTVKWRIGCCTGIVVDIFERIRHDLGFKYTLYVVEDGKWGSQEQDGRWNGMIGDLLQNKADVALNLLSIIQKRAEVVEFAEPFMHTSYGIYRIKKPGVLKFPSWDFMTPLSEHLRWAIIGTCIFALLVIFALENHVFMRIKADTKYFPFRESMTYVFGLTFQRDMGGTNPRMWSGRLAALGYASGMVVIMSIYTAMITANTIITEVDDGFRGFKDEKLLNPTPEYKFSIEGGIGSGQEEFFQHNTDEHFRRMYHFMKGYFVRSPEEGIKALLNGSLQGFIADIKTTDLLLSATMKKLVCAGNIKTHNDTVLNHGLGLAYRKNFTYGRTISNVILRISQEPGFVEQVERKWTLGSCPKNIQPAQFGWMYFSSFLLIVAGGVAFGFIANLVEYFLFGDKLRPNSLTTQTKIMFQANRALQKQFHEYDERKVHFGQSGTYMTASSL</sequence>
<reference evidence="17" key="1">
    <citation type="submission" date="2021-01" db="UniProtKB">
        <authorList>
            <consortium name="EnsemblMetazoa"/>
        </authorList>
    </citation>
    <scope>IDENTIFICATION</scope>
</reference>
<dbReference type="GO" id="GO:0005886">
    <property type="term" value="C:plasma membrane"/>
    <property type="evidence" value="ECO:0007669"/>
    <property type="project" value="UniProtKB-SubCell"/>
</dbReference>
<evidence type="ECO:0000256" key="2">
    <source>
        <dbReference type="ARBA" id="ARBA00022448"/>
    </source>
</evidence>
<dbReference type="InterPro" id="IPR001508">
    <property type="entry name" value="Iono_Glu_rcpt_met"/>
</dbReference>
<evidence type="ECO:0000256" key="5">
    <source>
        <dbReference type="ARBA" id="ARBA00022989"/>
    </source>
</evidence>
<dbReference type="GeneID" id="136819952"/>
<dbReference type="RefSeq" id="XP_066932288.1">
    <property type="nucleotide sequence ID" value="XM_067076187.1"/>
</dbReference>